<gene>
    <name evidence="3" type="primary">LOC101504988</name>
</gene>
<evidence type="ECO:0000313" key="3">
    <source>
        <dbReference type="RefSeq" id="XP_004512544.3"/>
    </source>
</evidence>
<dbReference type="CDD" id="cd00167">
    <property type="entry name" value="SANT"/>
    <property type="match status" value="1"/>
</dbReference>
<name>A0A1S2YZW6_CICAR</name>
<dbReference type="STRING" id="3827.A0A1S2YZW6"/>
<dbReference type="SUPFAM" id="SSF46689">
    <property type="entry name" value="Homeodomain-like"/>
    <property type="match status" value="1"/>
</dbReference>
<feature type="compositionally biased region" description="Polar residues" evidence="1">
    <location>
        <begin position="25"/>
        <end position="49"/>
    </location>
</feature>
<dbReference type="InterPro" id="IPR009057">
    <property type="entry name" value="Homeodomain-like_sf"/>
</dbReference>
<reference evidence="2" key="1">
    <citation type="journal article" date="2013" name="Nat. Biotechnol.">
        <title>Draft genome sequence of chickpea (Cicer arietinum) provides a resource for trait improvement.</title>
        <authorList>
            <person name="Varshney R.K."/>
            <person name="Song C."/>
            <person name="Saxena R.K."/>
            <person name="Azam S."/>
            <person name="Yu S."/>
            <person name="Sharpe A.G."/>
            <person name="Cannon S."/>
            <person name="Baek J."/>
            <person name="Rosen B.D."/>
            <person name="Tar'an B."/>
            <person name="Millan T."/>
            <person name="Zhang X."/>
            <person name="Ramsay L.D."/>
            <person name="Iwata A."/>
            <person name="Wang Y."/>
            <person name="Nelson W."/>
            <person name="Farmer A.D."/>
            <person name="Gaur P.M."/>
            <person name="Soderlund C."/>
            <person name="Penmetsa R.V."/>
            <person name="Xu C."/>
            <person name="Bharti A.K."/>
            <person name="He W."/>
            <person name="Winter P."/>
            <person name="Zhao S."/>
            <person name="Hane J.K."/>
            <person name="Carrasquilla-Garcia N."/>
            <person name="Condie J.A."/>
            <person name="Upadhyaya H.D."/>
            <person name="Luo M.C."/>
            <person name="Thudi M."/>
            <person name="Gowda C.L."/>
            <person name="Singh N.P."/>
            <person name="Lichtenzveig J."/>
            <person name="Gali K.K."/>
            <person name="Rubio J."/>
            <person name="Nadarajan N."/>
            <person name="Dolezel J."/>
            <person name="Bansal K.C."/>
            <person name="Xu X."/>
            <person name="Edwards D."/>
            <person name="Zhang G."/>
            <person name="Kahl G."/>
            <person name="Gil J."/>
            <person name="Singh K.B."/>
            <person name="Datta S.K."/>
            <person name="Jackson S.A."/>
            <person name="Wang J."/>
            <person name="Cook D.R."/>
        </authorList>
    </citation>
    <scope>NUCLEOTIDE SEQUENCE [LARGE SCALE GENOMIC DNA]</scope>
    <source>
        <strain evidence="2">cv. CDC Frontier</strain>
    </source>
</reference>
<dbReference type="PANTHER" id="PTHR14000:SF17">
    <property type="entry name" value="MYB-LIKE DOMAIN-CONTAINING PROTEIN"/>
    <property type="match status" value="1"/>
</dbReference>
<evidence type="ECO:0000256" key="1">
    <source>
        <dbReference type="SAM" id="MobiDB-lite"/>
    </source>
</evidence>
<accession>A0A1S2YZW6</accession>
<dbReference type="RefSeq" id="XP_004512544.3">
    <property type="nucleotide sequence ID" value="XM_004512487.3"/>
</dbReference>
<dbReference type="PANTHER" id="PTHR14000">
    <property type="entry name" value="FINGER CCCH DOMAIN PROTEIN, PUTATIVE (DUF3755)-RELATED"/>
    <property type="match status" value="1"/>
</dbReference>
<organism evidence="2 3">
    <name type="scientific">Cicer arietinum</name>
    <name type="common">Chickpea</name>
    <name type="synonym">Garbanzo</name>
    <dbReference type="NCBI Taxonomy" id="3827"/>
    <lineage>
        <taxon>Eukaryota</taxon>
        <taxon>Viridiplantae</taxon>
        <taxon>Streptophyta</taxon>
        <taxon>Embryophyta</taxon>
        <taxon>Tracheophyta</taxon>
        <taxon>Spermatophyta</taxon>
        <taxon>Magnoliopsida</taxon>
        <taxon>eudicotyledons</taxon>
        <taxon>Gunneridae</taxon>
        <taxon>Pentapetalae</taxon>
        <taxon>rosids</taxon>
        <taxon>fabids</taxon>
        <taxon>Fabales</taxon>
        <taxon>Fabaceae</taxon>
        <taxon>Papilionoideae</taxon>
        <taxon>50 kb inversion clade</taxon>
        <taxon>NPAAA clade</taxon>
        <taxon>Hologalegina</taxon>
        <taxon>IRL clade</taxon>
        <taxon>Cicereae</taxon>
        <taxon>Cicer</taxon>
    </lineage>
</organism>
<feature type="compositionally biased region" description="Acidic residues" evidence="1">
    <location>
        <begin position="427"/>
        <end position="442"/>
    </location>
</feature>
<dbReference type="OrthoDB" id="552191at2759"/>
<sequence length="442" mass="49366">MPNRDSTVVNPPTTPRRSPRLLLLQHNNNNPITPKPKSTNKSSIQSRTPTVGVRKSPRLNDTVPSLRRSSRFSNQKAPPNNEKKIDVKRSEFCSRDLVRVKSGDVKMKVNSGVVDEGIVVEDGGKGKRNSGGREIVQGLRKQEVEGGVKGKRKRGGEIAEGWTKEQELALHTAYFTAKPSPHFWKNVSKLVPGKSQQDCFNRINCDFNTPPQHQPRSRAKAINSSPLHQFSISASKLLKPTEKKVGRSKFLKPKSYIGQKTIENLLQRHLKVDQDREGDIFSVLEPNIDFSTNNNAFLPSQALCTPKQQKENQGLLQSCTERSSSNHKMSLSRFSGSNVQNLVSPPVLKKVKNKVQHEKYINQLRCREFRRRAASVQTKMSIVGVGNGILKRDVVKAAKVALVSEAKDAINKFQQSQSNFMGNTCSSDEDHDDDIGVECESQ</sequence>
<feature type="compositionally biased region" description="Polar residues" evidence="1">
    <location>
        <begin position="1"/>
        <end position="10"/>
    </location>
</feature>
<reference evidence="3" key="2">
    <citation type="submission" date="2025-08" db="UniProtKB">
        <authorList>
            <consortium name="RefSeq"/>
        </authorList>
    </citation>
    <scope>IDENTIFICATION</scope>
    <source>
        <tissue evidence="3">Etiolated seedlings</tissue>
    </source>
</reference>
<feature type="region of interest" description="Disordered" evidence="1">
    <location>
        <begin position="1"/>
        <end position="83"/>
    </location>
</feature>
<evidence type="ECO:0000313" key="2">
    <source>
        <dbReference type="Proteomes" id="UP000087171"/>
    </source>
</evidence>
<keyword evidence="2" id="KW-1185">Reference proteome</keyword>
<feature type="region of interest" description="Disordered" evidence="1">
    <location>
        <begin position="420"/>
        <end position="442"/>
    </location>
</feature>
<dbReference type="PaxDb" id="3827-XP_004512544.1"/>
<dbReference type="InterPro" id="IPR001005">
    <property type="entry name" value="SANT/Myb"/>
</dbReference>
<dbReference type="GeneID" id="101504988"/>
<dbReference type="KEGG" id="cam:101504988"/>
<dbReference type="Proteomes" id="UP000087171">
    <property type="component" value="Chromosome Ca8"/>
</dbReference>
<dbReference type="Gene3D" id="1.10.10.60">
    <property type="entry name" value="Homeodomain-like"/>
    <property type="match status" value="1"/>
</dbReference>
<dbReference type="AlphaFoldDB" id="A0A1S2YZW6"/>
<protein>
    <submittedName>
        <fullName evidence="3">Uncharacterized protein LOC101504988</fullName>
    </submittedName>
</protein>
<proteinExistence type="predicted"/>